<dbReference type="GO" id="GO:0005960">
    <property type="term" value="C:glycine cleavage complex"/>
    <property type="evidence" value="ECO:0007669"/>
    <property type="project" value="InterPro"/>
</dbReference>
<evidence type="ECO:0000256" key="2">
    <source>
        <dbReference type="ARBA" id="ARBA00022823"/>
    </source>
</evidence>
<evidence type="ECO:0000259" key="3">
    <source>
        <dbReference type="PROSITE" id="PS50968"/>
    </source>
</evidence>
<dbReference type="PROSITE" id="PS00189">
    <property type="entry name" value="LIPOYL"/>
    <property type="match status" value="1"/>
</dbReference>
<dbReference type="InterPro" id="IPR011053">
    <property type="entry name" value="Single_hybrid_motif"/>
</dbReference>
<feature type="domain" description="Lipoyl-binding" evidence="3">
    <location>
        <begin position="25"/>
        <end position="106"/>
    </location>
</feature>
<dbReference type="GO" id="GO:0009249">
    <property type="term" value="P:protein lipoylation"/>
    <property type="evidence" value="ECO:0007669"/>
    <property type="project" value="TreeGrafter"/>
</dbReference>
<evidence type="ECO:0000313" key="5">
    <source>
        <dbReference type="Proteomes" id="UP000051010"/>
    </source>
</evidence>
<gene>
    <name evidence="4" type="ORF">FD47_GL002370</name>
</gene>
<dbReference type="InterPro" id="IPR003016">
    <property type="entry name" value="2-oxoA_DH_lipoyl-BS"/>
</dbReference>
<comment type="caution">
    <text evidence="4">The sequence shown here is derived from an EMBL/GenBank/DDBJ whole genome shotgun (WGS) entry which is preliminary data.</text>
</comment>
<keyword evidence="2" id="KW-0450">Lipoyl</keyword>
<dbReference type="CDD" id="cd06848">
    <property type="entry name" value="GCS_H"/>
    <property type="match status" value="1"/>
</dbReference>
<dbReference type="InterPro" id="IPR002930">
    <property type="entry name" value="GCV_H"/>
</dbReference>
<dbReference type="Gene3D" id="2.40.50.100">
    <property type="match status" value="1"/>
</dbReference>
<accession>A0A0R1Z1Y6</accession>
<dbReference type="GO" id="GO:0005829">
    <property type="term" value="C:cytosol"/>
    <property type="evidence" value="ECO:0007669"/>
    <property type="project" value="TreeGrafter"/>
</dbReference>
<sequence length="119" mass="13052">MLKAKGKSFMKKRGDYLFVDEENGTYTISLTPELQDDIGTVGYVEFKNDDDVAKGDPIAKLEASKTVLDVPAPLSGKVVAKNTKLEDDPKLLNSANDNENWLVKLTDVDESAFDALKNA</sequence>
<dbReference type="Proteomes" id="UP000051010">
    <property type="component" value="Unassembled WGS sequence"/>
</dbReference>
<evidence type="ECO:0000256" key="1">
    <source>
        <dbReference type="ARBA" id="ARBA00009249"/>
    </source>
</evidence>
<name>A0A0R1Z1Y6_9LACO</name>
<dbReference type="GO" id="GO:0019464">
    <property type="term" value="P:glycine decarboxylation via glycine cleavage system"/>
    <property type="evidence" value="ECO:0007669"/>
    <property type="project" value="InterPro"/>
</dbReference>
<proteinExistence type="inferred from homology"/>
<reference evidence="4 5" key="1">
    <citation type="journal article" date="2015" name="Genome Announc.">
        <title>Expanding the biotechnology potential of lactobacilli through comparative genomics of 213 strains and associated genera.</title>
        <authorList>
            <person name="Sun Z."/>
            <person name="Harris H.M."/>
            <person name="McCann A."/>
            <person name="Guo C."/>
            <person name="Argimon S."/>
            <person name="Zhang W."/>
            <person name="Yang X."/>
            <person name="Jeffery I.B."/>
            <person name="Cooney J.C."/>
            <person name="Kagawa T.F."/>
            <person name="Liu W."/>
            <person name="Song Y."/>
            <person name="Salvetti E."/>
            <person name="Wrobel A."/>
            <person name="Rasinkangas P."/>
            <person name="Parkhill J."/>
            <person name="Rea M.C."/>
            <person name="O'Sullivan O."/>
            <person name="Ritari J."/>
            <person name="Douillard F.P."/>
            <person name="Paul Ross R."/>
            <person name="Yang R."/>
            <person name="Briner A.E."/>
            <person name="Felis G.E."/>
            <person name="de Vos W.M."/>
            <person name="Barrangou R."/>
            <person name="Klaenhammer T.R."/>
            <person name="Caufield P.W."/>
            <person name="Cui Y."/>
            <person name="Zhang H."/>
            <person name="O'Toole P.W."/>
        </authorList>
    </citation>
    <scope>NUCLEOTIDE SEQUENCE [LARGE SCALE GENOMIC DNA]</scope>
    <source>
        <strain evidence="4 5">DSM 18390</strain>
    </source>
</reference>
<dbReference type="PANTHER" id="PTHR11715">
    <property type="entry name" value="GLYCINE CLEAVAGE SYSTEM H PROTEIN"/>
    <property type="match status" value="1"/>
</dbReference>
<protein>
    <submittedName>
        <fullName evidence="4">Glycine cleavage system H family protein</fullName>
    </submittedName>
</protein>
<dbReference type="AlphaFoldDB" id="A0A0R1Z1Y6"/>
<evidence type="ECO:0000313" key="4">
    <source>
        <dbReference type="EMBL" id="KRM45052.1"/>
    </source>
</evidence>
<dbReference type="EMBL" id="AZFZ01000006">
    <property type="protein sequence ID" value="KRM45052.1"/>
    <property type="molecule type" value="Genomic_DNA"/>
</dbReference>
<dbReference type="Pfam" id="PF01597">
    <property type="entry name" value="GCV_H"/>
    <property type="match status" value="1"/>
</dbReference>
<dbReference type="PROSITE" id="PS50968">
    <property type="entry name" value="BIOTINYL_LIPOYL"/>
    <property type="match status" value="1"/>
</dbReference>
<comment type="similarity">
    <text evidence="1">Belongs to the GcvH family.</text>
</comment>
<dbReference type="PATRIC" id="fig|1423786.4.peg.2488"/>
<dbReference type="InterPro" id="IPR000089">
    <property type="entry name" value="Biotin_lipoyl"/>
</dbReference>
<organism evidence="4 5">
    <name type="scientific">Lentilactobacillus parafarraginis DSM 18390 = JCM 14109</name>
    <dbReference type="NCBI Taxonomy" id="1423786"/>
    <lineage>
        <taxon>Bacteria</taxon>
        <taxon>Bacillati</taxon>
        <taxon>Bacillota</taxon>
        <taxon>Bacilli</taxon>
        <taxon>Lactobacillales</taxon>
        <taxon>Lactobacillaceae</taxon>
        <taxon>Lentilactobacillus</taxon>
    </lineage>
</organism>
<dbReference type="PANTHER" id="PTHR11715:SF3">
    <property type="entry name" value="GLYCINE CLEAVAGE SYSTEM H PROTEIN-RELATED"/>
    <property type="match status" value="1"/>
</dbReference>
<dbReference type="SUPFAM" id="SSF51230">
    <property type="entry name" value="Single hybrid motif"/>
    <property type="match status" value="1"/>
</dbReference>
<dbReference type="InterPro" id="IPR033753">
    <property type="entry name" value="GCV_H/Fam206"/>
</dbReference>